<feature type="region of interest" description="Disordered" evidence="1">
    <location>
        <begin position="1"/>
        <end position="22"/>
    </location>
</feature>
<evidence type="ECO:0000256" key="1">
    <source>
        <dbReference type="SAM" id="MobiDB-lite"/>
    </source>
</evidence>
<evidence type="ECO:0000313" key="2">
    <source>
        <dbReference type="EMBL" id="KAG5213577.1"/>
    </source>
</evidence>
<evidence type="ECO:0000313" key="3">
    <source>
        <dbReference type="Proteomes" id="UP000664991"/>
    </source>
</evidence>
<sequence>MSYGSFSQSLQSSTASAGAPRLRCSPLWKRGQSEADCLVQHEPPKAPSQPYERFQADKAPDDAGAPVQTGP</sequence>
<dbReference type="Proteomes" id="UP000664991">
    <property type="component" value="Unassembled WGS sequence"/>
</dbReference>
<gene>
    <name evidence="2" type="ORF">JEQ12_009363</name>
</gene>
<reference evidence="2 3" key="1">
    <citation type="submission" date="2020-12" db="EMBL/GenBank/DDBJ databases">
        <title>De novo assembly of Tibetan sheep genome.</title>
        <authorList>
            <person name="Li X."/>
        </authorList>
    </citation>
    <scope>NUCLEOTIDE SEQUENCE [LARGE SCALE GENOMIC DNA]</scope>
    <source>
        <tissue evidence="2">Heart</tissue>
    </source>
</reference>
<feature type="region of interest" description="Disordered" evidence="1">
    <location>
        <begin position="35"/>
        <end position="71"/>
    </location>
</feature>
<feature type="compositionally biased region" description="Low complexity" evidence="1">
    <location>
        <begin position="1"/>
        <end position="19"/>
    </location>
</feature>
<dbReference type="AlphaFoldDB" id="A0A836D912"/>
<comment type="caution">
    <text evidence="2">The sequence shown here is derived from an EMBL/GenBank/DDBJ whole genome shotgun (WGS) entry which is preliminary data.</text>
</comment>
<proteinExistence type="predicted"/>
<name>A0A836D912_SHEEP</name>
<protein>
    <submittedName>
        <fullName evidence="2">Uncharacterized protein</fullName>
    </submittedName>
</protein>
<organism evidence="2 3">
    <name type="scientific">Ovis aries</name>
    <name type="common">Sheep</name>
    <dbReference type="NCBI Taxonomy" id="9940"/>
    <lineage>
        <taxon>Eukaryota</taxon>
        <taxon>Metazoa</taxon>
        <taxon>Chordata</taxon>
        <taxon>Craniata</taxon>
        <taxon>Vertebrata</taxon>
        <taxon>Euteleostomi</taxon>
        <taxon>Mammalia</taxon>
        <taxon>Eutheria</taxon>
        <taxon>Laurasiatheria</taxon>
        <taxon>Artiodactyla</taxon>
        <taxon>Ruminantia</taxon>
        <taxon>Pecora</taxon>
        <taxon>Bovidae</taxon>
        <taxon>Caprinae</taxon>
        <taxon>Ovis</taxon>
    </lineage>
</organism>
<accession>A0A836D912</accession>
<dbReference type="EMBL" id="JAEMGP010000002">
    <property type="protein sequence ID" value="KAG5213577.1"/>
    <property type="molecule type" value="Genomic_DNA"/>
</dbReference>